<sequence>MWPDKSHKTSKRQLPNGHRGTIADPCNKISCIYAKPAERREGRNAPLCLRKSKERRAVGEVLREGSRKERAKAQAFLHLSKLCLIGFINGDPGIMRPLRVGIFLKPVGLVDFASKLPAGPPDKSNIPGILIMKRWIVRNELEKQHIISSDCSKFYRITETQGG</sequence>
<dbReference type="AlphaFoldDB" id="A0AAW1UPM4"/>
<keyword evidence="3" id="KW-1185">Reference proteome</keyword>
<organism evidence="2 3">
    <name type="scientific">Henosepilachna vigintioctopunctata</name>
    <dbReference type="NCBI Taxonomy" id="420089"/>
    <lineage>
        <taxon>Eukaryota</taxon>
        <taxon>Metazoa</taxon>
        <taxon>Ecdysozoa</taxon>
        <taxon>Arthropoda</taxon>
        <taxon>Hexapoda</taxon>
        <taxon>Insecta</taxon>
        <taxon>Pterygota</taxon>
        <taxon>Neoptera</taxon>
        <taxon>Endopterygota</taxon>
        <taxon>Coleoptera</taxon>
        <taxon>Polyphaga</taxon>
        <taxon>Cucujiformia</taxon>
        <taxon>Coccinelloidea</taxon>
        <taxon>Coccinellidae</taxon>
        <taxon>Epilachninae</taxon>
        <taxon>Epilachnini</taxon>
        <taxon>Henosepilachna</taxon>
    </lineage>
</organism>
<protein>
    <submittedName>
        <fullName evidence="2">Uncharacterized protein</fullName>
    </submittedName>
</protein>
<name>A0AAW1UPM4_9CUCU</name>
<evidence type="ECO:0000313" key="3">
    <source>
        <dbReference type="Proteomes" id="UP001431783"/>
    </source>
</evidence>
<accession>A0AAW1UPM4</accession>
<feature type="region of interest" description="Disordered" evidence="1">
    <location>
        <begin position="1"/>
        <end position="20"/>
    </location>
</feature>
<reference evidence="2 3" key="1">
    <citation type="submission" date="2023-03" db="EMBL/GenBank/DDBJ databases">
        <title>Genome insight into feeding habits of ladybird beetles.</title>
        <authorList>
            <person name="Li H.-S."/>
            <person name="Huang Y.-H."/>
            <person name="Pang H."/>
        </authorList>
    </citation>
    <scope>NUCLEOTIDE SEQUENCE [LARGE SCALE GENOMIC DNA]</scope>
    <source>
        <strain evidence="2">SYSU_2023b</strain>
        <tissue evidence="2">Whole body</tissue>
    </source>
</reference>
<evidence type="ECO:0000313" key="2">
    <source>
        <dbReference type="EMBL" id="KAK9885447.1"/>
    </source>
</evidence>
<comment type="caution">
    <text evidence="2">The sequence shown here is derived from an EMBL/GenBank/DDBJ whole genome shotgun (WGS) entry which is preliminary data.</text>
</comment>
<proteinExistence type="predicted"/>
<dbReference type="Proteomes" id="UP001431783">
    <property type="component" value="Unassembled WGS sequence"/>
</dbReference>
<evidence type="ECO:0000256" key="1">
    <source>
        <dbReference type="SAM" id="MobiDB-lite"/>
    </source>
</evidence>
<gene>
    <name evidence="2" type="ORF">WA026_010943</name>
</gene>
<dbReference type="EMBL" id="JARQZJ010000095">
    <property type="protein sequence ID" value="KAK9885447.1"/>
    <property type="molecule type" value="Genomic_DNA"/>
</dbReference>